<feature type="domain" description="BZIP" evidence="4">
    <location>
        <begin position="14"/>
        <end position="78"/>
    </location>
</feature>
<dbReference type="Proteomes" id="UP000294847">
    <property type="component" value="Chromosome 1"/>
</dbReference>
<feature type="compositionally biased region" description="Basic and acidic residues" evidence="3">
    <location>
        <begin position="9"/>
        <end position="35"/>
    </location>
</feature>
<feature type="compositionally biased region" description="Polar residues" evidence="3">
    <location>
        <begin position="125"/>
        <end position="135"/>
    </location>
</feature>
<feature type="region of interest" description="Disordered" evidence="3">
    <location>
        <begin position="109"/>
        <end position="187"/>
    </location>
</feature>
<dbReference type="GO" id="GO:0090575">
    <property type="term" value="C:RNA polymerase II transcription regulator complex"/>
    <property type="evidence" value="ECO:0007669"/>
    <property type="project" value="TreeGrafter"/>
</dbReference>
<keyword evidence="2" id="KW-0539">Nucleus</keyword>
<comment type="subcellular location">
    <subcellularLocation>
        <location evidence="1">Nucleus</location>
    </subcellularLocation>
</comment>
<sequence length="370" mass="40280">MASHIFRIFKPEESKQDRAQRRRDQLRDAQKTYRDRKTRYVRSLENELSRVRSNEAHLMRQVEQLRNTLQSCATVMRQNGLNVPPGGSDIGSPGGLVSPYGNVYGTGSSGPSSVFGTESDRYSPFSPQSGAVSSPPQDPRSIQQRLENQRQHQQQHQHQQSNHSSPSSSGTSDVRLGGWDPAGVPLPAPGVRVCDVDLVGAGMDFVLTIERPCLDHLHGDPSKPDEPDGHALTVSSYLITASKGNNTNNNGNGQGSAFNFNAPSSSSSPPAPPQSQPACGMVCQDVPTAVMDNLLSLSGELVDSDHEVTPVQAWHYIRSRPQFGGLEVGVLGRFAGKLRDAVKCHGFGAVIERTKFESLVRHFLLDINHS</sequence>
<dbReference type="InterPro" id="IPR050936">
    <property type="entry name" value="AP-1-like"/>
</dbReference>
<dbReference type="InterPro" id="IPR004827">
    <property type="entry name" value="bZIP"/>
</dbReference>
<dbReference type="GO" id="GO:0000976">
    <property type="term" value="F:transcription cis-regulatory region binding"/>
    <property type="evidence" value="ECO:0007669"/>
    <property type="project" value="InterPro"/>
</dbReference>
<feature type="region of interest" description="Disordered" evidence="3">
    <location>
        <begin position="243"/>
        <end position="278"/>
    </location>
</feature>
<dbReference type="SUPFAM" id="SSF57959">
    <property type="entry name" value="Leucine zipper domain"/>
    <property type="match status" value="1"/>
</dbReference>
<dbReference type="InterPro" id="IPR046347">
    <property type="entry name" value="bZIP_sf"/>
</dbReference>
<evidence type="ECO:0000256" key="2">
    <source>
        <dbReference type="ARBA" id="ARBA00023242"/>
    </source>
</evidence>
<name>A0A4P7N0F5_PYROR</name>
<dbReference type="Gene3D" id="1.20.5.170">
    <property type="match status" value="1"/>
</dbReference>
<feature type="compositionally biased region" description="Low complexity" evidence="3">
    <location>
        <begin position="244"/>
        <end position="268"/>
    </location>
</feature>
<dbReference type="PANTHER" id="PTHR40621:SF6">
    <property type="entry name" value="AP-1-LIKE TRANSCRIPTION FACTOR YAP1-RELATED"/>
    <property type="match status" value="1"/>
</dbReference>
<dbReference type="PANTHER" id="PTHR40621">
    <property type="entry name" value="TRANSCRIPTION FACTOR KAPC-RELATED"/>
    <property type="match status" value="1"/>
</dbReference>
<accession>A0A4P7N0F5</accession>
<proteinExistence type="predicted"/>
<evidence type="ECO:0000256" key="3">
    <source>
        <dbReference type="SAM" id="MobiDB-lite"/>
    </source>
</evidence>
<organism evidence="5 6">
    <name type="scientific">Pyricularia oryzae</name>
    <name type="common">Rice blast fungus</name>
    <name type="synonym">Magnaporthe oryzae</name>
    <dbReference type="NCBI Taxonomy" id="318829"/>
    <lineage>
        <taxon>Eukaryota</taxon>
        <taxon>Fungi</taxon>
        <taxon>Dikarya</taxon>
        <taxon>Ascomycota</taxon>
        <taxon>Pezizomycotina</taxon>
        <taxon>Sordariomycetes</taxon>
        <taxon>Sordariomycetidae</taxon>
        <taxon>Magnaporthales</taxon>
        <taxon>Pyriculariaceae</taxon>
        <taxon>Pyricularia</taxon>
    </lineage>
</organism>
<dbReference type="SMART" id="SM00338">
    <property type="entry name" value="BRLZ"/>
    <property type="match status" value="1"/>
</dbReference>
<dbReference type="EMBL" id="CP034204">
    <property type="protein sequence ID" value="QBZ54911.1"/>
    <property type="molecule type" value="Genomic_DNA"/>
</dbReference>
<evidence type="ECO:0000313" key="6">
    <source>
        <dbReference type="Proteomes" id="UP000294847"/>
    </source>
</evidence>
<evidence type="ECO:0000313" key="5">
    <source>
        <dbReference type="EMBL" id="QBZ54911.1"/>
    </source>
</evidence>
<feature type="compositionally biased region" description="Low complexity" evidence="3">
    <location>
        <begin position="143"/>
        <end position="169"/>
    </location>
</feature>
<dbReference type="GO" id="GO:0001228">
    <property type="term" value="F:DNA-binding transcription activator activity, RNA polymerase II-specific"/>
    <property type="evidence" value="ECO:0007669"/>
    <property type="project" value="TreeGrafter"/>
</dbReference>
<reference evidence="5 6" key="1">
    <citation type="journal article" date="2019" name="Mol. Biol. Evol.">
        <title>Blast fungal genomes show frequent chromosomal changes, gene gains and losses, and effector gene turnover.</title>
        <authorList>
            <person name="Gomez Luciano L.B."/>
            <person name="Jason Tsai I."/>
            <person name="Chuma I."/>
            <person name="Tosa Y."/>
            <person name="Chen Y.H."/>
            <person name="Li J.Y."/>
            <person name="Li M.Y."/>
            <person name="Jade Lu M.Y."/>
            <person name="Nakayashiki H."/>
            <person name="Li W.H."/>
        </authorList>
    </citation>
    <scope>NUCLEOTIDE SEQUENCE [LARGE SCALE GENOMIC DNA]</scope>
    <source>
        <strain evidence="5">MZ5-1-6</strain>
    </source>
</reference>
<protein>
    <recommendedName>
        <fullName evidence="4">BZIP domain-containing protein</fullName>
    </recommendedName>
</protein>
<gene>
    <name evidence="5" type="ORF">PoMZ_10623</name>
</gene>
<dbReference type="CDD" id="cd14688">
    <property type="entry name" value="bZIP_YAP"/>
    <property type="match status" value="1"/>
</dbReference>
<dbReference type="AlphaFoldDB" id="A0A4P7N0F5"/>
<evidence type="ECO:0000259" key="4">
    <source>
        <dbReference type="SMART" id="SM00338"/>
    </source>
</evidence>
<evidence type="ECO:0000256" key="1">
    <source>
        <dbReference type="ARBA" id="ARBA00004123"/>
    </source>
</evidence>
<feature type="region of interest" description="Disordered" evidence="3">
    <location>
        <begin position="1"/>
        <end position="35"/>
    </location>
</feature>